<sequence length="104" mass="10919">MRSCSEQLALAAILSLLVAGCQDNLERRDTISLAAGDAIEANKAIHIIDPWPARSVDTRIPTSARRVADAIERYEARANGPAVIAPGPLPLAPMPIAPTGVVTP</sequence>
<dbReference type="Proteomes" id="UP000239772">
    <property type="component" value="Unassembled WGS sequence"/>
</dbReference>
<dbReference type="RefSeq" id="WP_106338329.1">
    <property type="nucleotide sequence ID" value="NZ_PVZS01000021.1"/>
</dbReference>
<protein>
    <submittedName>
        <fullName evidence="1">Uncharacterized protein</fullName>
    </submittedName>
</protein>
<dbReference type="OrthoDB" id="7679506at2"/>
<evidence type="ECO:0000313" key="2">
    <source>
        <dbReference type="Proteomes" id="UP000239772"/>
    </source>
</evidence>
<organism evidence="1 2">
    <name type="scientific">Alsobacter soli</name>
    <dbReference type="NCBI Taxonomy" id="2109933"/>
    <lineage>
        <taxon>Bacteria</taxon>
        <taxon>Pseudomonadati</taxon>
        <taxon>Pseudomonadota</taxon>
        <taxon>Alphaproteobacteria</taxon>
        <taxon>Hyphomicrobiales</taxon>
        <taxon>Alsobacteraceae</taxon>
        <taxon>Alsobacter</taxon>
    </lineage>
</organism>
<proteinExistence type="predicted"/>
<name>A0A2T1HQ31_9HYPH</name>
<comment type="caution">
    <text evidence="1">The sequence shown here is derived from an EMBL/GenBank/DDBJ whole genome shotgun (WGS) entry which is preliminary data.</text>
</comment>
<dbReference type="PROSITE" id="PS51257">
    <property type="entry name" value="PROKAR_LIPOPROTEIN"/>
    <property type="match status" value="1"/>
</dbReference>
<gene>
    <name evidence="1" type="ORF">SLNSH_17620</name>
</gene>
<accession>A0A2T1HQ31</accession>
<evidence type="ECO:0000313" key="1">
    <source>
        <dbReference type="EMBL" id="PSC03760.1"/>
    </source>
</evidence>
<dbReference type="EMBL" id="PVZS01000021">
    <property type="protein sequence ID" value="PSC03760.1"/>
    <property type="molecule type" value="Genomic_DNA"/>
</dbReference>
<dbReference type="AlphaFoldDB" id="A0A2T1HQ31"/>
<reference evidence="2" key="1">
    <citation type="submission" date="2018-03" db="EMBL/GenBank/DDBJ databases">
        <authorList>
            <person name="Sun L."/>
            <person name="Liu H."/>
            <person name="Chen W."/>
            <person name="Huang K."/>
            <person name="Liu W."/>
            <person name="Gao X."/>
        </authorList>
    </citation>
    <scope>NUCLEOTIDE SEQUENCE [LARGE SCALE GENOMIC DNA]</scope>
    <source>
        <strain evidence="2">SH9</strain>
    </source>
</reference>
<keyword evidence="2" id="KW-1185">Reference proteome</keyword>